<dbReference type="AlphaFoldDB" id="A0A645H2G5"/>
<accession>A0A645H2G5</accession>
<feature type="region of interest" description="Disordered" evidence="1">
    <location>
        <begin position="1"/>
        <end position="51"/>
    </location>
</feature>
<name>A0A645H2G5_9ZZZZ</name>
<evidence type="ECO:0000313" key="2">
    <source>
        <dbReference type="EMBL" id="MPN32870.1"/>
    </source>
</evidence>
<reference evidence="2" key="1">
    <citation type="submission" date="2019-08" db="EMBL/GenBank/DDBJ databases">
        <authorList>
            <person name="Kucharzyk K."/>
            <person name="Murdoch R.W."/>
            <person name="Higgins S."/>
            <person name="Loffler F."/>
        </authorList>
    </citation>
    <scope>NUCLEOTIDE SEQUENCE</scope>
</reference>
<organism evidence="2">
    <name type="scientific">bioreactor metagenome</name>
    <dbReference type="NCBI Taxonomy" id="1076179"/>
    <lineage>
        <taxon>unclassified sequences</taxon>
        <taxon>metagenomes</taxon>
        <taxon>ecological metagenomes</taxon>
    </lineage>
</organism>
<evidence type="ECO:0000256" key="1">
    <source>
        <dbReference type="SAM" id="MobiDB-lite"/>
    </source>
</evidence>
<protein>
    <submittedName>
        <fullName evidence="2">Uncharacterized protein</fullName>
    </submittedName>
</protein>
<dbReference type="EMBL" id="VSSQ01085100">
    <property type="protein sequence ID" value="MPN32870.1"/>
    <property type="molecule type" value="Genomic_DNA"/>
</dbReference>
<feature type="region of interest" description="Disordered" evidence="1">
    <location>
        <begin position="80"/>
        <end position="132"/>
    </location>
</feature>
<sequence length="145" mass="15598">MKWPRTSAPRGGAAALNMRAQTALPAPFRHRPLPPCRRPPARPAAPARQGHKSYLKTVWLRAHSARAPSCPAAAAGCGRARAGRRHSPGPTHASNPAACRLNQTPQIRAGAPAPRRHPKSCGGGPQGRYSRSAFLNRRRARCEKC</sequence>
<proteinExistence type="predicted"/>
<comment type="caution">
    <text evidence="2">The sequence shown here is derived from an EMBL/GenBank/DDBJ whole genome shotgun (WGS) entry which is preliminary data.</text>
</comment>
<feature type="compositionally biased region" description="Pro residues" evidence="1">
    <location>
        <begin position="33"/>
        <end position="43"/>
    </location>
</feature>
<gene>
    <name evidence="2" type="ORF">SDC9_180353</name>
</gene>